<dbReference type="Gramene" id="ORUFI12G21330.1">
    <property type="protein sequence ID" value="ORUFI12G21330.1"/>
    <property type="gene ID" value="ORUFI12G21330"/>
</dbReference>
<dbReference type="Proteomes" id="UP000008022">
    <property type="component" value="Unassembled WGS sequence"/>
</dbReference>
<dbReference type="HOGENOM" id="CLU_2641999_0_0_1"/>
<evidence type="ECO:0000313" key="2">
    <source>
        <dbReference type="Proteomes" id="UP000008022"/>
    </source>
</evidence>
<name>A0A0E0RK50_ORYRU</name>
<reference evidence="2" key="1">
    <citation type="submission" date="2013-06" db="EMBL/GenBank/DDBJ databases">
        <authorList>
            <person name="Zhao Q."/>
        </authorList>
    </citation>
    <scope>NUCLEOTIDE SEQUENCE</scope>
    <source>
        <strain evidence="2">cv. W1943</strain>
    </source>
</reference>
<dbReference type="AlphaFoldDB" id="A0A0E0RK50"/>
<reference evidence="1" key="2">
    <citation type="submission" date="2015-06" db="UniProtKB">
        <authorList>
            <consortium name="EnsemblPlants"/>
        </authorList>
    </citation>
    <scope>IDENTIFICATION</scope>
</reference>
<accession>A0A0E0RK50</accession>
<sequence>MALSCPSIQISLLDSIMHIQISLLDSIMHIQISLLDSIMQKRIQVPVQLLGREGRGGAVWARTLTGKRGSSTASWWRFANRLTTAVLL</sequence>
<keyword evidence="2" id="KW-1185">Reference proteome</keyword>
<dbReference type="EnsemblPlants" id="ORUFI12G21330.1">
    <property type="protein sequence ID" value="ORUFI12G21330.1"/>
    <property type="gene ID" value="ORUFI12G21330"/>
</dbReference>
<organism evidence="1 2">
    <name type="scientific">Oryza rufipogon</name>
    <name type="common">Brownbeard rice</name>
    <name type="synonym">Asian wild rice</name>
    <dbReference type="NCBI Taxonomy" id="4529"/>
    <lineage>
        <taxon>Eukaryota</taxon>
        <taxon>Viridiplantae</taxon>
        <taxon>Streptophyta</taxon>
        <taxon>Embryophyta</taxon>
        <taxon>Tracheophyta</taxon>
        <taxon>Spermatophyta</taxon>
        <taxon>Magnoliopsida</taxon>
        <taxon>Liliopsida</taxon>
        <taxon>Poales</taxon>
        <taxon>Poaceae</taxon>
        <taxon>BOP clade</taxon>
        <taxon>Oryzoideae</taxon>
        <taxon>Oryzeae</taxon>
        <taxon>Oryzinae</taxon>
        <taxon>Oryza</taxon>
    </lineage>
</organism>
<proteinExistence type="predicted"/>
<evidence type="ECO:0000313" key="1">
    <source>
        <dbReference type="EnsemblPlants" id="ORUFI12G21330.1"/>
    </source>
</evidence>
<protein>
    <submittedName>
        <fullName evidence="1">Uncharacterized protein</fullName>
    </submittedName>
</protein>